<keyword evidence="2" id="KW-0678">Repressor</keyword>
<dbReference type="InterPro" id="IPR034731">
    <property type="entry name" value="Znf_CCHC_FOG"/>
</dbReference>
<dbReference type="Gene3D" id="3.30.160.60">
    <property type="entry name" value="Classic Zinc Finger"/>
    <property type="match status" value="1"/>
</dbReference>
<feature type="compositionally biased region" description="Low complexity" evidence="11">
    <location>
        <begin position="534"/>
        <end position="551"/>
    </location>
</feature>
<keyword evidence="10" id="KW-0539">Nucleus</keyword>
<dbReference type="PROSITE" id="PS51810">
    <property type="entry name" value="ZF_CCHC_FOG"/>
    <property type="match status" value="3"/>
</dbReference>
<feature type="compositionally biased region" description="Polar residues" evidence="11">
    <location>
        <begin position="487"/>
        <end position="507"/>
    </location>
</feature>
<feature type="region of interest" description="Disordered" evidence="11">
    <location>
        <begin position="484"/>
        <end position="551"/>
    </location>
</feature>
<feature type="compositionally biased region" description="Basic and acidic residues" evidence="11">
    <location>
        <begin position="1086"/>
        <end position="1096"/>
    </location>
</feature>
<feature type="region of interest" description="Disordered" evidence="11">
    <location>
        <begin position="1"/>
        <end position="48"/>
    </location>
</feature>
<dbReference type="OrthoDB" id="8742770at2759"/>
<keyword evidence="3" id="KW-0479">Metal-binding</keyword>
<dbReference type="GO" id="GO:0009653">
    <property type="term" value="P:anatomical structure morphogenesis"/>
    <property type="evidence" value="ECO:0007669"/>
    <property type="project" value="UniProtKB-ARBA"/>
</dbReference>
<feature type="region of interest" description="Disordered" evidence="11">
    <location>
        <begin position="890"/>
        <end position="925"/>
    </location>
</feature>
<dbReference type="PANTHER" id="PTHR12958">
    <property type="entry name" value="FRIEND OF GATA2-RELATED"/>
    <property type="match status" value="1"/>
</dbReference>
<sequence>MAYGSSNLSNVNDGSSNSKSSSLANSLASSSGIGSSSPQSSFSSSPNSVTNSILITNKKRVSQTELQNYSSDANETNRTEANVHNAADLLLNECDPIKYTDFRSLFPCLTNDPISSQLRSATTLGSESNESSAQSAVAPIYIVISTDPLILVPFIFNPIINSFEPSPKFVADLEPNILNNIQSLTPNINSTLIFPNNSRLFPSSVPSDIFQQSLLTTLEEMRKQDHHNNDLLSLSHSKERNFLREKNTNHQNFAKRNRSDFNLDLPLDLSSSSFSSELKRFKRNLDDFKDDQTMISIKKESNNETNSQETLIRTSNQNSINNGSQLEFKDLDAKNPLESTLQKHINTLLQNFALMQSIQATKSNVDDSNLLDPSFTNPTINQQSKFLSPKSNQWSAISNLSRENPMFAQYIAMIMAAFSESNLSSSTTSVPNSLNTNPLQSSNKQPIHDVVVKQGNSRCSDCNIVFYKHENYLVHKKLYCASRRNRSVSPSERSATEISNQSITLGASNNNNNTNDNGENISNSLSLKRNRRPSTSSASSSLSFSSSQPSSNKFSANLIANEIESESVVNATESLSLSASPSLLIPTRESVSASTIAAPGTPTPSASSLLSPNNSKQFQYFCAACGIKYTSYDNLHAHQTYYCLKRNNAANPPQTATTPISSGTIESPLPSSPISSSATPQSLLTPRLLAVAAAAASLGNQSNATEGFLDFSSPTSLTQQWNALVTAAAAVNAKTNSTLTNGLIGDYNCHKCKASYVSSDTLAAHVCSADIRLEKNEKPQTTPSSAASLQTYKCTICGYKGHTMRGMRTHVRVHTEELAATGAFEEEFIVQNTDLPEPSIGRRSSHGNSLTNPARQRRRSHNIDPQLFNCHSNSETMENVLRTQMNSFFESSNKQRNSSKEHSLEDSSTNRKTSSSLTNSISNSSDVVNSVQNHNCQFCPYTSNYKGNVIRHIKLVHKEINGCLPTSISSSSLQQPFIKEAMDGLLPNNADLPDELNVGEIAIGGGINHTKSSSLNSKISSLSLNGIREGSSPSISPSITPNHLLSTLSSSTMSSPNRTLDLIKEKNKNSSMNINTSIQNNTNNSEKIDSTYDGKNSDQDLDSKYCSVCNISFTYRNSYLAHKRYYCSSHTNET</sequence>
<keyword evidence="5" id="KW-0863">Zinc-finger</keyword>
<dbReference type="InterPro" id="IPR013087">
    <property type="entry name" value="Znf_C2H2_type"/>
</dbReference>
<evidence type="ECO:0000256" key="11">
    <source>
        <dbReference type="SAM" id="MobiDB-lite"/>
    </source>
</evidence>
<keyword evidence="7" id="KW-0805">Transcription regulation</keyword>
<keyword evidence="9" id="KW-0804">Transcription</keyword>
<dbReference type="InterPro" id="IPR036236">
    <property type="entry name" value="Znf_C2H2_sf"/>
</dbReference>
<dbReference type="PANTHER" id="PTHR12958:SF3">
    <property type="entry name" value="ZINC FINGER PROTEIN USH"/>
    <property type="match status" value="1"/>
</dbReference>
<gene>
    <name evidence="12" type="ORF">QR98_0029740</name>
</gene>
<feature type="compositionally biased region" description="Low complexity" evidence="11">
    <location>
        <begin position="425"/>
        <end position="438"/>
    </location>
</feature>
<evidence type="ECO:0000313" key="12">
    <source>
        <dbReference type="EMBL" id="KPM04524.1"/>
    </source>
</evidence>
<proteinExistence type="predicted"/>
<feature type="compositionally biased region" description="Polar residues" evidence="11">
    <location>
        <begin position="652"/>
        <end position="665"/>
    </location>
</feature>
<feature type="compositionally biased region" description="Low complexity" evidence="11">
    <location>
        <begin position="913"/>
        <end position="925"/>
    </location>
</feature>
<evidence type="ECO:0000256" key="1">
    <source>
        <dbReference type="ARBA" id="ARBA00004123"/>
    </source>
</evidence>
<evidence type="ECO:0000256" key="8">
    <source>
        <dbReference type="ARBA" id="ARBA00023125"/>
    </source>
</evidence>
<comment type="subcellular location">
    <subcellularLocation>
        <location evidence="1">Nucleus</location>
    </subcellularLocation>
</comment>
<feature type="region of interest" description="Disordered" evidence="11">
    <location>
        <begin position="425"/>
        <end position="446"/>
    </location>
</feature>
<feature type="compositionally biased region" description="Low complexity" evidence="11">
    <location>
        <begin position="508"/>
        <end position="524"/>
    </location>
</feature>
<dbReference type="GO" id="GO:0005634">
    <property type="term" value="C:nucleus"/>
    <property type="evidence" value="ECO:0007669"/>
    <property type="project" value="UniProtKB-SubCell"/>
</dbReference>
<keyword evidence="4" id="KW-0677">Repeat</keyword>
<accession>A0A132A0R1</accession>
<dbReference type="InterPro" id="IPR039746">
    <property type="entry name" value="FOG"/>
</dbReference>
<evidence type="ECO:0000256" key="6">
    <source>
        <dbReference type="ARBA" id="ARBA00022833"/>
    </source>
</evidence>
<evidence type="ECO:0000256" key="10">
    <source>
        <dbReference type="ARBA" id="ARBA00023242"/>
    </source>
</evidence>
<dbReference type="AlphaFoldDB" id="A0A132A0R1"/>
<evidence type="ECO:0000256" key="9">
    <source>
        <dbReference type="ARBA" id="ARBA00023163"/>
    </source>
</evidence>
<dbReference type="EMBL" id="JXLN01009163">
    <property type="protein sequence ID" value="KPM04524.1"/>
    <property type="molecule type" value="Genomic_DNA"/>
</dbReference>
<dbReference type="GO" id="GO:0003677">
    <property type="term" value="F:DNA binding"/>
    <property type="evidence" value="ECO:0007669"/>
    <property type="project" value="UniProtKB-KW"/>
</dbReference>
<dbReference type="GO" id="GO:0000122">
    <property type="term" value="P:negative regulation of transcription by RNA polymerase II"/>
    <property type="evidence" value="ECO:0007669"/>
    <property type="project" value="TreeGrafter"/>
</dbReference>
<protein>
    <submittedName>
        <fullName evidence="12">Zinc finger ush-like protein</fullName>
    </submittedName>
</protein>
<feature type="region of interest" description="Disordered" evidence="11">
    <location>
        <begin position="1068"/>
        <end position="1096"/>
    </location>
</feature>
<name>A0A132A0R1_SARSC</name>
<comment type="caution">
    <text evidence="12">The sequence shown here is derived from an EMBL/GenBank/DDBJ whole genome shotgun (WGS) entry which is preliminary data.</text>
</comment>
<dbReference type="GO" id="GO:0007507">
    <property type="term" value="P:heart development"/>
    <property type="evidence" value="ECO:0007669"/>
    <property type="project" value="TreeGrafter"/>
</dbReference>
<dbReference type="VEuPathDB" id="VectorBase:SSCA006478"/>
<feature type="region of interest" description="Disordered" evidence="11">
    <location>
        <begin position="652"/>
        <end position="678"/>
    </location>
</feature>
<evidence type="ECO:0000256" key="7">
    <source>
        <dbReference type="ARBA" id="ARBA00023015"/>
    </source>
</evidence>
<keyword evidence="8" id="KW-0238">DNA-binding</keyword>
<evidence type="ECO:0000256" key="2">
    <source>
        <dbReference type="ARBA" id="ARBA00022491"/>
    </source>
</evidence>
<dbReference type="GO" id="GO:0061629">
    <property type="term" value="F:RNA polymerase II-specific DNA-binding transcription factor binding"/>
    <property type="evidence" value="ECO:0007669"/>
    <property type="project" value="InterPro"/>
</dbReference>
<evidence type="ECO:0000256" key="3">
    <source>
        <dbReference type="ARBA" id="ARBA00022723"/>
    </source>
</evidence>
<feature type="compositionally biased region" description="Low complexity" evidence="11">
    <location>
        <begin position="9"/>
        <end position="48"/>
    </location>
</feature>
<evidence type="ECO:0000256" key="5">
    <source>
        <dbReference type="ARBA" id="ARBA00022771"/>
    </source>
</evidence>
<keyword evidence="6" id="KW-0862">Zinc</keyword>
<evidence type="ECO:0000313" key="13">
    <source>
        <dbReference type="Proteomes" id="UP000616769"/>
    </source>
</evidence>
<dbReference type="GO" id="GO:0008270">
    <property type="term" value="F:zinc ion binding"/>
    <property type="evidence" value="ECO:0007669"/>
    <property type="project" value="UniProtKB-KW"/>
</dbReference>
<feature type="compositionally biased region" description="Low complexity" evidence="11">
    <location>
        <begin position="1069"/>
        <end position="1085"/>
    </location>
</feature>
<organism evidence="12 13">
    <name type="scientific">Sarcoptes scabiei</name>
    <name type="common">Itch mite</name>
    <name type="synonym">Acarus scabiei</name>
    <dbReference type="NCBI Taxonomy" id="52283"/>
    <lineage>
        <taxon>Eukaryota</taxon>
        <taxon>Metazoa</taxon>
        <taxon>Ecdysozoa</taxon>
        <taxon>Arthropoda</taxon>
        <taxon>Chelicerata</taxon>
        <taxon>Arachnida</taxon>
        <taxon>Acari</taxon>
        <taxon>Acariformes</taxon>
        <taxon>Sarcoptiformes</taxon>
        <taxon>Astigmata</taxon>
        <taxon>Psoroptidia</taxon>
        <taxon>Sarcoptoidea</taxon>
        <taxon>Sarcoptidae</taxon>
        <taxon>Sarcoptinae</taxon>
        <taxon>Sarcoptes</taxon>
    </lineage>
</organism>
<dbReference type="SUPFAM" id="SSF57667">
    <property type="entry name" value="beta-beta-alpha zinc fingers"/>
    <property type="match status" value="3"/>
</dbReference>
<reference evidence="12 13" key="1">
    <citation type="journal article" date="2015" name="Parasit. Vectors">
        <title>Draft genome of the scabies mite.</title>
        <authorList>
            <person name="Rider S.D.Jr."/>
            <person name="Morgan M.S."/>
            <person name="Arlian L.G."/>
        </authorList>
    </citation>
    <scope>NUCLEOTIDE SEQUENCE [LARGE SCALE GENOMIC DNA]</scope>
    <source>
        <strain evidence="12">Arlian Lab</strain>
    </source>
</reference>
<dbReference type="SMART" id="SM00355">
    <property type="entry name" value="ZnF_C2H2"/>
    <property type="match status" value="6"/>
</dbReference>
<dbReference type="GO" id="GO:0030154">
    <property type="term" value="P:cell differentiation"/>
    <property type="evidence" value="ECO:0007669"/>
    <property type="project" value="UniProtKB-ARBA"/>
</dbReference>
<dbReference type="Proteomes" id="UP000616769">
    <property type="component" value="Unassembled WGS sequence"/>
</dbReference>
<feature type="region of interest" description="Disordered" evidence="11">
    <location>
        <begin position="835"/>
        <end position="871"/>
    </location>
</feature>
<feature type="compositionally biased region" description="Low complexity" evidence="11">
    <location>
        <begin position="667"/>
        <end position="678"/>
    </location>
</feature>
<dbReference type="GO" id="GO:0045944">
    <property type="term" value="P:positive regulation of transcription by RNA polymerase II"/>
    <property type="evidence" value="ECO:0007669"/>
    <property type="project" value="TreeGrafter"/>
</dbReference>
<feature type="compositionally biased region" description="Basic and acidic residues" evidence="11">
    <location>
        <begin position="898"/>
        <end position="909"/>
    </location>
</feature>
<dbReference type="PROSITE" id="PS50157">
    <property type="entry name" value="ZINC_FINGER_C2H2_2"/>
    <property type="match status" value="2"/>
</dbReference>
<evidence type="ECO:0000256" key="4">
    <source>
        <dbReference type="ARBA" id="ARBA00022737"/>
    </source>
</evidence>